<keyword evidence="1" id="KW-0456">Lyase</keyword>
<sequence length="285" mass="31987">MSGENLKPWFQGDGAFYLYQSGNNQTESYGVNYIATVDSYHLPGTNNYSGGTTLDTYGTSAMQLGDDNAYAAKQLGLLPDDFVVYKNCNANKSWFMFEDEIVVVGSNIIDDLKRGVTTTLDNPMSLESENVVLEGKSKDSNDISILENGKYNNLDWISYSTDSHNSNIGYYFQNSKEININNELRTANLRDIRQANSDKEVTTQFTTLTYNHSSGEEKDSYAYVILPNFDKEMTSNYAENPKINILVNSESVHALEQTDLNITGYNFFDNEERTVGNITSFNQAS</sequence>
<dbReference type="Pfam" id="PF02278">
    <property type="entry name" value="Lyase_8"/>
    <property type="match status" value="1"/>
</dbReference>
<dbReference type="SUPFAM" id="SSF49863">
    <property type="entry name" value="Hyaluronate lyase-like, C-terminal domain"/>
    <property type="match status" value="1"/>
</dbReference>
<dbReference type="Gene3D" id="2.70.98.10">
    <property type="match status" value="2"/>
</dbReference>
<dbReference type="InterPro" id="IPR011071">
    <property type="entry name" value="Lyase_8-like_C"/>
</dbReference>
<dbReference type="InterPro" id="IPR003159">
    <property type="entry name" value="Lyase_8_central_dom"/>
</dbReference>
<dbReference type="InterPro" id="IPR038970">
    <property type="entry name" value="Lyase_8"/>
</dbReference>
<dbReference type="InterPro" id="IPR014718">
    <property type="entry name" value="GH-type_carb-bd"/>
</dbReference>
<feature type="domain" description="Polysaccharide lyase family 8 central" evidence="2">
    <location>
        <begin position="1"/>
        <end position="229"/>
    </location>
</feature>
<gene>
    <name evidence="3" type="ORF">H9660_09980</name>
</gene>
<name>A0ABR8Q502_9CLOT</name>
<evidence type="ECO:0000256" key="1">
    <source>
        <dbReference type="ARBA" id="ARBA00023239"/>
    </source>
</evidence>
<dbReference type="InterPro" id="IPR011013">
    <property type="entry name" value="Gal_mutarotase_sf_dom"/>
</dbReference>
<protein>
    <recommendedName>
        <fullName evidence="2">Polysaccharide lyase family 8 central domain-containing protein</fullName>
    </recommendedName>
</protein>
<keyword evidence="4" id="KW-1185">Reference proteome</keyword>
<dbReference type="EMBL" id="JACSQZ010000034">
    <property type="protein sequence ID" value="MBD7915475.1"/>
    <property type="molecule type" value="Genomic_DNA"/>
</dbReference>
<dbReference type="Gene3D" id="2.60.220.10">
    <property type="entry name" value="Polysaccharide lyase family 8-like, C-terminal"/>
    <property type="match status" value="1"/>
</dbReference>
<accession>A0ABR8Q502</accession>
<proteinExistence type="predicted"/>
<dbReference type="PANTHER" id="PTHR38481">
    <property type="entry name" value="HYALURONATE LYASE"/>
    <property type="match status" value="1"/>
</dbReference>
<evidence type="ECO:0000259" key="2">
    <source>
        <dbReference type="Pfam" id="PF02278"/>
    </source>
</evidence>
<evidence type="ECO:0000313" key="4">
    <source>
        <dbReference type="Proteomes" id="UP000640335"/>
    </source>
</evidence>
<organism evidence="3 4">
    <name type="scientific">Clostridium gallinarum</name>
    <dbReference type="NCBI Taxonomy" id="2762246"/>
    <lineage>
        <taxon>Bacteria</taxon>
        <taxon>Bacillati</taxon>
        <taxon>Bacillota</taxon>
        <taxon>Clostridia</taxon>
        <taxon>Eubacteriales</taxon>
        <taxon>Clostridiaceae</taxon>
        <taxon>Clostridium</taxon>
    </lineage>
</organism>
<dbReference type="SUPFAM" id="SSF74650">
    <property type="entry name" value="Galactose mutarotase-like"/>
    <property type="match status" value="1"/>
</dbReference>
<dbReference type="PANTHER" id="PTHR38481:SF1">
    <property type="entry name" value="HYALURONATE LYASE"/>
    <property type="match status" value="1"/>
</dbReference>
<reference evidence="3 4" key="1">
    <citation type="submission" date="2020-08" db="EMBL/GenBank/DDBJ databases">
        <title>A Genomic Blueprint of the Chicken Gut Microbiome.</title>
        <authorList>
            <person name="Gilroy R."/>
            <person name="Ravi A."/>
            <person name="Getino M."/>
            <person name="Pursley I."/>
            <person name="Horton D.L."/>
            <person name="Alikhan N.-F."/>
            <person name="Baker D."/>
            <person name="Gharbi K."/>
            <person name="Hall N."/>
            <person name="Watson M."/>
            <person name="Adriaenssens E.M."/>
            <person name="Foster-Nyarko E."/>
            <person name="Jarju S."/>
            <person name="Secka A."/>
            <person name="Antonio M."/>
            <person name="Oren A."/>
            <person name="Chaudhuri R."/>
            <person name="La Ragione R.M."/>
            <person name="Hildebrand F."/>
            <person name="Pallen M.J."/>
        </authorList>
    </citation>
    <scope>NUCLEOTIDE SEQUENCE [LARGE SCALE GENOMIC DNA]</scope>
    <source>
        <strain evidence="3 4">Sa3CUN1</strain>
    </source>
</reference>
<comment type="caution">
    <text evidence="3">The sequence shown here is derived from an EMBL/GenBank/DDBJ whole genome shotgun (WGS) entry which is preliminary data.</text>
</comment>
<dbReference type="Proteomes" id="UP000640335">
    <property type="component" value="Unassembled WGS sequence"/>
</dbReference>
<evidence type="ECO:0000313" key="3">
    <source>
        <dbReference type="EMBL" id="MBD7915475.1"/>
    </source>
</evidence>